<proteinExistence type="inferred from homology"/>
<dbReference type="GO" id="GO:0009341">
    <property type="term" value="C:beta-galactosidase complex"/>
    <property type="evidence" value="ECO:0007669"/>
    <property type="project" value="InterPro"/>
</dbReference>
<dbReference type="InterPro" id="IPR013783">
    <property type="entry name" value="Ig-like_fold"/>
</dbReference>
<dbReference type="InterPro" id="IPR014718">
    <property type="entry name" value="GH-type_carb-bd"/>
</dbReference>
<dbReference type="Pfam" id="PF16353">
    <property type="entry name" value="LacZ_4"/>
    <property type="match status" value="1"/>
</dbReference>
<dbReference type="Gene3D" id="2.60.120.260">
    <property type="entry name" value="Galactose-binding domain-like"/>
    <property type="match status" value="1"/>
</dbReference>
<dbReference type="PROSITE" id="PS00719">
    <property type="entry name" value="GLYCOSYL_HYDROL_F2_1"/>
    <property type="match status" value="1"/>
</dbReference>
<dbReference type="InterPro" id="IPR008979">
    <property type="entry name" value="Galactose-bd-like_sf"/>
</dbReference>
<dbReference type="Gene3D" id="2.70.98.10">
    <property type="match status" value="1"/>
</dbReference>
<accession>A0A3A9Z8Y1</accession>
<dbReference type="GO" id="GO:0005990">
    <property type="term" value="P:lactose catabolic process"/>
    <property type="evidence" value="ECO:0007669"/>
    <property type="project" value="TreeGrafter"/>
</dbReference>
<evidence type="ECO:0000256" key="7">
    <source>
        <dbReference type="ARBA" id="ARBA00032230"/>
    </source>
</evidence>
<dbReference type="SUPFAM" id="SSF74650">
    <property type="entry name" value="Galactose mutarotase-like"/>
    <property type="match status" value="1"/>
</dbReference>
<dbReference type="GO" id="GO:0004565">
    <property type="term" value="F:beta-galactosidase activity"/>
    <property type="evidence" value="ECO:0007669"/>
    <property type="project" value="UniProtKB-EC"/>
</dbReference>
<dbReference type="EMBL" id="RBAL01000004">
    <property type="protein sequence ID" value="RKN43776.1"/>
    <property type="molecule type" value="Genomic_DNA"/>
</dbReference>
<keyword evidence="11" id="KW-1185">Reference proteome</keyword>
<sequence>MDDRPRDETPSPAPPYYENPLPTPGTLPPRAWWGASDAARLTLNGSWAFRLAPTASGTGPGFTADDPAATAGWDRVTVPGHWVLQGHGAPAYTGVAYLFPVDPPRMPDENPTGDHRREFDLPGDWPADGETLLRFEGVDSCARVWLNGTELGTFQGSRLPHEFAVGPLLRRRGNVLAVRVHQWSAGSYLEDQDMWWLPGIFREVSLLHRPAGSPADHFVHAGYDHTTGEGTLRVECDVPGRVLVPELGLDLACGQEARAAVEPWSAEVPRLYAGELVTAGERIPLRIGFRTVGIEDGLLKVNGRRVLFRGVNRHEFHPETGRALDRETMRRDIVLMKQHNVNAVRTSHYPPHPAFLDLCDELGLWVIDECDLETHGFCWMPDWRGNPVADERWTPALVDRARRMVERDKNHPSVLVWSLGNECHAGRGLSAMAAWIRARDPARPVHYENDPEYPDSDIFSRMYAPHEEVERIGRREEEPLSDPERDAHRRSLPFLLVEYAHAMGNGPGGLADYQRLFETYERCQGGFVWEWIDHGLLTRTADGREYFGYGGDFGEGYHDGNFVCDGLLFPDRTPSPGLIEYKKVVEPVRITGDAAQGVTIRNGHDFAGTSHLAFTWAYEVEGRRIAAGDLAVPPLEPGHKARLPLPAAPADAPPGEAVWTVRACLRAGTAWAEAGHEVAWGQWPAAPAPAPAAPPGPRVAPRRDGGLITLGPAVFDAGRGRLRALGGLPLAEGPRLDVFRAPTDNDIGMHWEPGTQVSVLWERIGLHRVRHRTDEVRLTDEALTVRTRVAPDARDLALATTYRWTADEEGTLRLRVAVTPEGDWPCPLPRLGLRLGLPAAFGRVSWYGGGPGEAYPDTRAASRLGRYRATVEELQTPYVRPQENGARADVRWAELSAGEATLRIEADPEPFWLTARRWSSEQLDAAGHTVDLSPGEVVWVNLDHAQHGIGSQSCGPAPLPRHRLTAAPADFGLAFRLREGR</sequence>
<keyword evidence="6" id="KW-0326">Glycosidase</keyword>
<evidence type="ECO:0000256" key="5">
    <source>
        <dbReference type="ARBA" id="ARBA00022801"/>
    </source>
</evidence>
<dbReference type="PANTHER" id="PTHR46323:SF2">
    <property type="entry name" value="BETA-GALACTOSIDASE"/>
    <property type="match status" value="1"/>
</dbReference>
<organism evidence="10 11">
    <name type="scientific">Streptomyces hoynatensis</name>
    <dbReference type="NCBI Taxonomy" id="1141874"/>
    <lineage>
        <taxon>Bacteria</taxon>
        <taxon>Bacillati</taxon>
        <taxon>Actinomycetota</taxon>
        <taxon>Actinomycetes</taxon>
        <taxon>Kitasatosporales</taxon>
        <taxon>Streptomycetaceae</taxon>
        <taxon>Streptomyces</taxon>
    </lineage>
</organism>
<dbReference type="InterPro" id="IPR023230">
    <property type="entry name" value="Glyco_hydro_2_CS"/>
</dbReference>
<dbReference type="InterPro" id="IPR004199">
    <property type="entry name" value="B-gal_small/dom_5"/>
</dbReference>
<dbReference type="GO" id="GO:0030246">
    <property type="term" value="F:carbohydrate binding"/>
    <property type="evidence" value="ECO:0007669"/>
    <property type="project" value="InterPro"/>
</dbReference>
<evidence type="ECO:0000256" key="8">
    <source>
        <dbReference type="SAM" id="MobiDB-lite"/>
    </source>
</evidence>
<dbReference type="InterPro" id="IPR050347">
    <property type="entry name" value="Bact_Beta-galactosidase"/>
</dbReference>
<dbReference type="InterPro" id="IPR006101">
    <property type="entry name" value="Glyco_hydro_2"/>
</dbReference>
<dbReference type="SMART" id="SM01038">
    <property type="entry name" value="Bgal_small_N"/>
    <property type="match status" value="1"/>
</dbReference>
<evidence type="ECO:0000313" key="11">
    <source>
        <dbReference type="Proteomes" id="UP000272474"/>
    </source>
</evidence>
<evidence type="ECO:0000256" key="6">
    <source>
        <dbReference type="ARBA" id="ARBA00023295"/>
    </source>
</evidence>
<dbReference type="EC" id="3.2.1.23" evidence="3"/>
<dbReference type="OrthoDB" id="9762066at2"/>
<feature type="compositionally biased region" description="Pro residues" evidence="8">
    <location>
        <begin position="11"/>
        <end position="23"/>
    </location>
</feature>
<dbReference type="PROSITE" id="PS00608">
    <property type="entry name" value="GLYCOSYL_HYDROL_F2_2"/>
    <property type="match status" value="1"/>
</dbReference>
<dbReference type="Pfam" id="PF02837">
    <property type="entry name" value="Glyco_hydro_2_N"/>
    <property type="match status" value="1"/>
</dbReference>
<dbReference type="InterPro" id="IPR023232">
    <property type="entry name" value="Glyco_hydro_2_AS"/>
</dbReference>
<dbReference type="AlphaFoldDB" id="A0A3A9Z8Y1"/>
<protein>
    <recommendedName>
        <fullName evidence="4">Beta-galactosidase</fullName>
        <ecNumber evidence="3">3.2.1.23</ecNumber>
    </recommendedName>
    <alternativeName>
        <fullName evidence="7">Lactase</fullName>
    </alternativeName>
</protein>
<evidence type="ECO:0000259" key="9">
    <source>
        <dbReference type="SMART" id="SM01038"/>
    </source>
</evidence>
<dbReference type="InterPro" id="IPR017853">
    <property type="entry name" value="GH"/>
</dbReference>
<evidence type="ECO:0000313" key="10">
    <source>
        <dbReference type="EMBL" id="RKN43776.1"/>
    </source>
</evidence>
<evidence type="ECO:0000256" key="1">
    <source>
        <dbReference type="ARBA" id="ARBA00001412"/>
    </source>
</evidence>
<dbReference type="Pfam" id="PF02836">
    <property type="entry name" value="Glyco_hydro_2_C"/>
    <property type="match status" value="1"/>
</dbReference>
<dbReference type="PRINTS" id="PR00132">
    <property type="entry name" value="GLHYDRLASE2"/>
</dbReference>
<comment type="catalytic activity">
    <reaction evidence="1">
        <text>Hydrolysis of terminal non-reducing beta-D-galactose residues in beta-D-galactosides.</text>
        <dbReference type="EC" id="3.2.1.23"/>
    </reaction>
</comment>
<comment type="similarity">
    <text evidence="2">Belongs to the glycosyl hydrolase 2 family.</text>
</comment>
<dbReference type="InterPro" id="IPR032312">
    <property type="entry name" value="LacZ_4"/>
</dbReference>
<dbReference type="SUPFAM" id="SSF51445">
    <property type="entry name" value="(Trans)glycosidases"/>
    <property type="match status" value="1"/>
</dbReference>
<keyword evidence="5" id="KW-0378">Hydrolase</keyword>
<evidence type="ECO:0000256" key="4">
    <source>
        <dbReference type="ARBA" id="ARBA00013303"/>
    </source>
</evidence>
<dbReference type="Proteomes" id="UP000272474">
    <property type="component" value="Unassembled WGS sequence"/>
</dbReference>
<dbReference type="Gene3D" id="3.20.20.80">
    <property type="entry name" value="Glycosidases"/>
    <property type="match status" value="1"/>
</dbReference>
<dbReference type="PANTHER" id="PTHR46323">
    <property type="entry name" value="BETA-GALACTOSIDASE"/>
    <property type="match status" value="1"/>
</dbReference>
<feature type="region of interest" description="Disordered" evidence="8">
    <location>
        <begin position="1"/>
        <end position="23"/>
    </location>
</feature>
<comment type="caution">
    <text evidence="10">The sequence shown here is derived from an EMBL/GenBank/DDBJ whole genome shotgun (WGS) entry which is preliminary data.</text>
</comment>
<dbReference type="InterPro" id="IPR006103">
    <property type="entry name" value="Glyco_hydro_2_cat"/>
</dbReference>
<dbReference type="Pfam" id="PF02929">
    <property type="entry name" value="Bgal_small_N"/>
    <property type="match status" value="1"/>
</dbReference>
<dbReference type="Gene3D" id="2.60.40.10">
    <property type="entry name" value="Immunoglobulins"/>
    <property type="match status" value="2"/>
</dbReference>
<dbReference type="InterPro" id="IPR011013">
    <property type="entry name" value="Gal_mutarotase_sf_dom"/>
</dbReference>
<dbReference type="InterPro" id="IPR006104">
    <property type="entry name" value="Glyco_hydro_2_N"/>
</dbReference>
<dbReference type="RefSeq" id="WP_120677301.1">
    <property type="nucleotide sequence ID" value="NZ_RBAL01000004.1"/>
</dbReference>
<evidence type="ECO:0000256" key="3">
    <source>
        <dbReference type="ARBA" id="ARBA00012756"/>
    </source>
</evidence>
<gene>
    <name evidence="10" type="ORF">D7294_08605</name>
</gene>
<dbReference type="SUPFAM" id="SSF49303">
    <property type="entry name" value="beta-Galactosidase/glucuronidase domain"/>
    <property type="match status" value="2"/>
</dbReference>
<dbReference type="SUPFAM" id="SSF49785">
    <property type="entry name" value="Galactose-binding domain-like"/>
    <property type="match status" value="1"/>
</dbReference>
<dbReference type="InterPro" id="IPR036156">
    <property type="entry name" value="Beta-gal/glucu_dom_sf"/>
</dbReference>
<evidence type="ECO:0000256" key="2">
    <source>
        <dbReference type="ARBA" id="ARBA00007401"/>
    </source>
</evidence>
<name>A0A3A9Z8Y1_9ACTN</name>
<reference evidence="10 11" key="1">
    <citation type="journal article" date="2014" name="Int. J. Syst. Evol. Microbiol.">
        <title>Streptomyces hoynatensis sp. nov., isolated from deep marine sediment.</title>
        <authorList>
            <person name="Veyisoglu A."/>
            <person name="Sahin N."/>
        </authorList>
    </citation>
    <scope>NUCLEOTIDE SEQUENCE [LARGE SCALE GENOMIC DNA]</scope>
    <source>
        <strain evidence="10 11">KCTC 29097</strain>
    </source>
</reference>
<feature type="domain" description="Beta galactosidase small chain/" evidence="9">
    <location>
        <begin position="709"/>
        <end position="976"/>
    </location>
</feature>